<name>A0A9P5AB87_9HYPO</name>
<dbReference type="AlphaFoldDB" id="A0A9P5AB87"/>
<reference evidence="1" key="2">
    <citation type="submission" date="2020-02" db="EMBL/GenBank/DDBJ databases">
        <title>Identification and distribution of gene clusters putatively required for synthesis of sphingolipid metabolism inhibitors in phylogenetically diverse species of the filamentous fungus Fusarium.</title>
        <authorList>
            <person name="Kim H.-S."/>
            <person name="Busman M."/>
            <person name="Brown D.W."/>
            <person name="Divon H."/>
            <person name="Uhlig S."/>
            <person name="Proctor R.H."/>
        </authorList>
    </citation>
    <scope>NUCLEOTIDE SEQUENCE</scope>
    <source>
        <strain evidence="1">NRRL 25174</strain>
    </source>
</reference>
<keyword evidence="2" id="KW-1185">Reference proteome</keyword>
<evidence type="ECO:0000313" key="2">
    <source>
        <dbReference type="Proteomes" id="UP000730481"/>
    </source>
</evidence>
<dbReference type="OrthoDB" id="5413269at2759"/>
<dbReference type="EMBL" id="PVQB02000541">
    <property type="protein sequence ID" value="KAF4335670.1"/>
    <property type="molecule type" value="Genomic_DNA"/>
</dbReference>
<proteinExistence type="predicted"/>
<protein>
    <submittedName>
        <fullName evidence="1">Uncharacterized protein</fullName>
    </submittedName>
</protein>
<comment type="caution">
    <text evidence="1">The sequence shown here is derived from an EMBL/GenBank/DDBJ whole genome shotgun (WGS) entry which is preliminary data.</text>
</comment>
<reference evidence="1" key="1">
    <citation type="journal article" date="2017" name="Mycologia">
        <title>Fusarium algeriense, sp. nov., a novel toxigenic crown rot pathogen of durum wheat from Algeria is nested in the Fusarium burgessii species complex.</title>
        <authorList>
            <person name="Laraba I."/>
            <person name="Keddad A."/>
            <person name="Boureghda H."/>
            <person name="Abdallah N."/>
            <person name="Vaughan M.M."/>
            <person name="Proctor R.H."/>
            <person name="Busman M."/>
            <person name="O'Donnell K."/>
        </authorList>
    </citation>
    <scope>NUCLEOTIDE SEQUENCE</scope>
    <source>
        <strain evidence="1">NRRL 25174</strain>
    </source>
</reference>
<evidence type="ECO:0000313" key="1">
    <source>
        <dbReference type="EMBL" id="KAF4335670.1"/>
    </source>
</evidence>
<gene>
    <name evidence="1" type="ORF">FBEOM_10470</name>
</gene>
<dbReference type="Proteomes" id="UP000730481">
    <property type="component" value="Unassembled WGS sequence"/>
</dbReference>
<accession>A0A9P5AB87</accession>
<organism evidence="1 2">
    <name type="scientific">Fusarium beomiforme</name>
    <dbReference type="NCBI Taxonomy" id="44412"/>
    <lineage>
        <taxon>Eukaryota</taxon>
        <taxon>Fungi</taxon>
        <taxon>Dikarya</taxon>
        <taxon>Ascomycota</taxon>
        <taxon>Pezizomycotina</taxon>
        <taxon>Sordariomycetes</taxon>
        <taxon>Hypocreomycetidae</taxon>
        <taxon>Hypocreales</taxon>
        <taxon>Nectriaceae</taxon>
        <taxon>Fusarium</taxon>
        <taxon>Fusarium burgessii species complex</taxon>
    </lineage>
</organism>
<sequence>MVRSYTIEINNNTGSPQNYALISEKPQVTGPHNSTVWSNVCQTAVYCPHEGNATFETNNSYFGIVGTWRGGAKDGASVTVTQSKEVTLGTVSADGSQNRGTSLRMVVMDGQSPSFDNSFAPPSAFVNAFQVDTGNDFTLQTAIENSFFVGVGNAFYDGSTVPLATFRPEPRCRYQIQPSNSFYISFGDPMQVGQMVDLAKMRQPLRIDFNNGPNVTVNHTPTGQLVIAR</sequence>